<sequence>MSPILPAEEFVRLEALARYAVLDDLPAEAFARLATLAAQFFQAPIALINFVAEDSARCQACVGVDLRVLDRQVSFCSYTVMQPGVLVVPDLQQDPRFVDNPLVTAPGGYRFYAGAPLTTPSGHNIGTLCVLDTQPRGGASTAEREALQNLAALAVDELELRRVAAELEREVRARDRLMHDLRRVTRHSETLLAIFELADLDLLPQELAEHAAALVADVTDLGWAGLVTTDGDTWHTRTVWQAPGLNPQLAERLTQPSPRGTDPSGDAVHFLDTPAALARTRPDLLEAGVCVAAQVPLGSSGDQPSHLLAVRTRPLAWAAADRVLLETVGRCVVAGVRRKAALDAAQREATFDALTGLPGRRSFERDLDARVAGEEPFALVRCAFTDFAALNGALGHVEGDVLLARCAEALGRGLTDGDRAYRLDGVHFALLLSASPEGDRETAERQAREAPARALSAARDAGLELPGVSVGTALWPRDARSARALLHLASQRRQADERRNSSAAR</sequence>
<gene>
    <name evidence="2" type="ORF">F8S09_06870</name>
</gene>
<dbReference type="SMART" id="SM00065">
    <property type="entry name" value="GAF"/>
    <property type="match status" value="1"/>
</dbReference>
<organism evidence="2 3">
    <name type="scientific">Deinococcus terrestris</name>
    <dbReference type="NCBI Taxonomy" id="2651870"/>
    <lineage>
        <taxon>Bacteria</taxon>
        <taxon>Thermotogati</taxon>
        <taxon>Deinococcota</taxon>
        <taxon>Deinococci</taxon>
        <taxon>Deinococcales</taxon>
        <taxon>Deinococcaceae</taxon>
        <taxon>Deinococcus</taxon>
    </lineage>
</organism>
<dbReference type="InterPro" id="IPR043128">
    <property type="entry name" value="Rev_trsase/Diguanyl_cyclase"/>
</dbReference>
<dbReference type="Gene3D" id="3.30.70.270">
    <property type="match status" value="1"/>
</dbReference>
<dbReference type="InterPro" id="IPR029787">
    <property type="entry name" value="Nucleotide_cyclase"/>
</dbReference>
<comment type="caution">
    <text evidence="2">The sequence shown here is derived from an EMBL/GenBank/DDBJ whole genome shotgun (WGS) entry which is preliminary data.</text>
</comment>
<dbReference type="CDD" id="cd01949">
    <property type="entry name" value="GGDEF"/>
    <property type="match status" value="1"/>
</dbReference>
<reference evidence="2 3" key="1">
    <citation type="submission" date="2019-10" db="EMBL/GenBank/DDBJ databases">
        <title>Deinococcus sp. isolated from soil.</title>
        <authorList>
            <person name="Li Y."/>
            <person name="Wang J."/>
        </authorList>
    </citation>
    <scope>NUCLEOTIDE SEQUENCE [LARGE SCALE GENOMIC DNA]</scope>
    <source>
        <strain evidence="2 3">SDU3-2</strain>
    </source>
</reference>
<dbReference type="PROSITE" id="PS50887">
    <property type="entry name" value="GGDEF"/>
    <property type="match status" value="1"/>
</dbReference>
<dbReference type="Gene3D" id="3.30.450.40">
    <property type="match status" value="1"/>
</dbReference>
<dbReference type="AlphaFoldDB" id="A0A7X1TRK0"/>
<evidence type="ECO:0000313" key="3">
    <source>
        <dbReference type="Proteomes" id="UP000484842"/>
    </source>
</evidence>
<dbReference type="RefSeq" id="WP_152870473.1">
    <property type="nucleotide sequence ID" value="NZ_WBSL01000002.1"/>
</dbReference>
<dbReference type="SUPFAM" id="SSF55073">
    <property type="entry name" value="Nucleotide cyclase"/>
    <property type="match status" value="1"/>
</dbReference>
<name>A0A7X1TRK0_9DEIO</name>
<dbReference type="InterPro" id="IPR003018">
    <property type="entry name" value="GAF"/>
</dbReference>
<dbReference type="SMART" id="SM00267">
    <property type="entry name" value="GGDEF"/>
    <property type="match status" value="1"/>
</dbReference>
<dbReference type="EMBL" id="WBSL01000002">
    <property type="protein sequence ID" value="MPY66417.1"/>
    <property type="molecule type" value="Genomic_DNA"/>
</dbReference>
<keyword evidence="3" id="KW-1185">Reference proteome</keyword>
<dbReference type="PANTHER" id="PTHR43102">
    <property type="entry name" value="SLR1143 PROTEIN"/>
    <property type="match status" value="1"/>
</dbReference>
<feature type="domain" description="GGDEF" evidence="1">
    <location>
        <begin position="375"/>
        <end position="505"/>
    </location>
</feature>
<dbReference type="InterPro" id="IPR000160">
    <property type="entry name" value="GGDEF_dom"/>
</dbReference>
<dbReference type="Pfam" id="PF00990">
    <property type="entry name" value="GGDEF"/>
    <property type="match status" value="1"/>
</dbReference>
<dbReference type="InterPro" id="IPR029016">
    <property type="entry name" value="GAF-like_dom_sf"/>
</dbReference>
<evidence type="ECO:0000259" key="1">
    <source>
        <dbReference type="PROSITE" id="PS50887"/>
    </source>
</evidence>
<dbReference type="SUPFAM" id="SSF55781">
    <property type="entry name" value="GAF domain-like"/>
    <property type="match status" value="2"/>
</dbReference>
<dbReference type="NCBIfam" id="TIGR00254">
    <property type="entry name" value="GGDEF"/>
    <property type="match status" value="1"/>
</dbReference>
<proteinExistence type="predicted"/>
<protein>
    <submittedName>
        <fullName evidence="2">Sensor domain-containing diguanylate cyclase</fullName>
    </submittedName>
</protein>
<accession>A0A7X1TRK0</accession>
<evidence type="ECO:0000313" key="2">
    <source>
        <dbReference type="EMBL" id="MPY66417.1"/>
    </source>
</evidence>
<dbReference type="Proteomes" id="UP000484842">
    <property type="component" value="Unassembled WGS sequence"/>
</dbReference>
<dbReference type="PANTHER" id="PTHR43102:SF2">
    <property type="entry name" value="GAF DOMAIN-CONTAINING PROTEIN"/>
    <property type="match status" value="1"/>
</dbReference>